<dbReference type="EMBL" id="KZ305042">
    <property type="protein sequence ID" value="PIA40472.1"/>
    <property type="molecule type" value="Genomic_DNA"/>
</dbReference>
<dbReference type="AlphaFoldDB" id="A0A2G5DAH3"/>
<feature type="transmembrane region" description="Helical" evidence="9">
    <location>
        <begin position="50"/>
        <end position="69"/>
    </location>
</feature>
<dbReference type="InterPro" id="IPR004316">
    <property type="entry name" value="SWEET_rpt"/>
</dbReference>
<keyword evidence="3" id="KW-0813">Transport</keyword>
<keyword evidence="6" id="KW-0677">Repeat</keyword>
<dbReference type="OrthoDB" id="409725at2759"/>
<evidence type="ECO:0000256" key="3">
    <source>
        <dbReference type="ARBA" id="ARBA00022448"/>
    </source>
</evidence>
<dbReference type="GO" id="GO:0012505">
    <property type="term" value="C:endomembrane system"/>
    <property type="evidence" value="ECO:0007669"/>
    <property type="project" value="UniProtKB-SubCell"/>
</dbReference>
<reference evidence="10 11" key="1">
    <citation type="submission" date="2017-09" db="EMBL/GenBank/DDBJ databases">
        <title>WGS assembly of Aquilegia coerulea Goldsmith.</title>
        <authorList>
            <person name="Hodges S."/>
            <person name="Kramer E."/>
            <person name="Nordborg M."/>
            <person name="Tomkins J."/>
            <person name="Borevitz J."/>
            <person name="Derieg N."/>
            <person name="Yan J."/>
            <person name="Mihaltcheva S."/>
            <person name="Hayes R.D."/>
            <person name="Rokhsar D."/>
        </authorList>
    </citation>
    <scope>NUCLEOTIDE SEQUENCE [LARGE SCALE GENOMIC DNA]</scope>
    <source>
        <strain evidence="11">cv. Goldsmith</strain>
    </source>
</reference>
<dbReference type="GO" id="GO:0016020">
    <property type="term" value="C:membrane"/>
    <property type="evidence" value="ECO:0007669"/>
    <property type="project" value="InterPro"/>
</dbReference>
<evidence type="ECO:0000313" key="10">
    <source>
        <dbReference type="EMBL" id="PIA40472.1"/>
    </source>
</evidence>
<dbReference type="PANTHER" id="PTHR10791:SF142">
    <property type="entry name" value="BIDIRECTIONAL SUGAR TRANSPORTER SWEET16"/>
    <property type="match status" value="1"/>
</dbReference>
<keyword evidence="5 9" id="KW-0812">Transmembrane</keyword>
<dbReference type="PANTHER" id="PTHR10791">
    <property type="entry name" value="RAG1-ACTIVATING PROTEIN 1"/>
    <property type="match status" value="1"/>
</dbReference>
<keyword evidence="4" id="KW-0762">Sugar transport</keyword>
<evidence type="ECO:0000256" key="5">
    <source>
        <dbReference type="ARBA" id="ARBA00022692"/>
    </source>
</evidence>
<evidence type="ECO:0000256" key="7">
    <source>
        <dbReference type="ARBA" id="ARBA00022989"/>
    </source>
</evidence>
<organism evidence="10 11">
    <name type="scientific">Aquilegia coerulea</name>
    <name type="common">Rocky mountain columbine</name>
    <dbReference type="NCBI Taxonomy" id="218851"/>
    <lineage>
        <taxon>Eukaryota</taxon>
        <taxon>Viridiplantae</taxon>
        <taxon>Streptophyta</taxon>
        <taxon>Embryophyta</taxon>
        <taxon>Tracheophyta</taxon>
        <taxon>Spermatophyta</taxon>
        <taxon>Magnoliopsida</taxon>
        <taxon>Ranunculales</taxon>
        <taxon>Ranunculaceae</taxon>
        <taxon>Thalictroideae</taxon>
        <taxon>Aquilegia</taxon>
    </lineage>
</organism>
<evidence type="ECO:0000256" key="2">
    <source>
        <dbReference type="ARBA" id="ARBA00007809"/>
    </source>
</evidence>
<sequence>MWVFYGLPFVTGNNTLVISINSVGLFLEVCYVVGFIYYCHTNKQRVNVGFKGIGIAVIFALAAFFELYFDKSKTTRKLVAGIQSTVFSVCLYAMPLDVMRTVIKTKSAEYMPFPLCCAGFANGIVWSIYALMSKPVDIYILIANGIGAILGAVQIMLWLVYRNGPKAGEKPTQNKAELSSEDSIV</sequence>
<feature type="transmembrane region" description="Helical" evidence="9">
    <location>
        <begin position="81"/>
        <end position="98"/>
    </location>
</feature>
<evidence type="ECO:0000256" key="1">
    <source>
        <dbReference type="ARBA" id="ARBA00004127"/>
    </source>
</evidence>
<comment type="similarity">
    <text evidence="2">Belongs to the SWEET sugar transporter family.</text>
</comment>
<keyword evidence="11" id="KW-1185">Reference proteome</keyword>
<dbReference type="Gene3D" id="1.20.1280.290">
    <property type="match status" value="1"/>
</dbReference>
<protein>
    <recommendedName>
        <fullName evidence="12">Bidirectional sugar transporter SWEET</fullName>
    </recommendedName>
</protein>
<dbReference type="InParanoid" id="A0A2G5DAH3"/>
<keyword evidence="7 9" id="KW-1133">Transmembrane helix</keyword>
<evidence type="ECO:0000256" key="4">
    <source>
        <dbReference type="ARBA" id="ARBA00022597"/>
    </source>
</evidence>
<proteinExistence type="inferred from homology"/>
<evidence type="ECO:0000256" key="8">
    <source>
        <dbReference type="ARBA" id="ARBA00023136"/>
    </source>
</evidence>
<accession>A0A2G5DAH3</accession>
<name>A0A2G5DAH3_AQUCA</name>
<evidence type="ECO:0008006" key="12">
    <source>
        <dbReference type="Google" id="ProtNLM"/>
    </source>
</evidence>
<comment type="subcellular location">
    <subcellularLocation>
        <location evidence="1">Endomembrane system</location>
        <topology evidence="1">Multi-pass membrane protein</topology>
    </subcellularLocation>
</comment>
<keyword evidence="8 9" id="KW-0472">Membrane</keyword>
<evidence type="ECO:0000256" key="9">
    <source>
        <dbReference type="SAM" id="Phobius"/>
    </source>
</evidence>
<evidence type="ECO:0000256" key="6">
    <source>
        <dbReference type="ARBA" id="ARBA00022737"/>
    </source>
</evidence>
<dbReference type="FunFam" id="1.20.1280.290:FF:000002">
    <property type="entry name" value="Bidirectional sugar transporter SWEET"/>
    <property type="match status" value="1"/>
</dbReference>
<dbReference type="InterPro" id="IPR047664">
    <property type="entry name" value="SWEET"/>
</dbReference>
<evidence type="ECO:0000313" key="11">
    <source>
        <dbReference type="Proteomes" id="UP000230069"/>
    </source>
</evidence>
<feature type="transmembrane region" description="Helical" evidence="9">
    <location>
        <begin position="138"/>
        <end position="161"/>
    </location>
</feature>
<feature type="transmembrane region" description="Helical" evidence="9">
    <location>
        <begin position="16"/>
        <end position="38"/>
    </location>
</feature>
<dbReference type="Proteomes" id="UP000230069">
    <property type="component" value="Unassembled WGS sequence"/>
</dbReference>
<dbReference type="GO" id="GO:0051119">
    <property type="term" value="F:sugar transmembrane transporter activity"/>
    <property type="evidence" value="ECO:0007669"/>
    <property type="project" value="InterPro"/>
</dbReference>
<gene>
    <name evidence="10" type="ORF">AQUCO_02500283v1</name>
</gene>
<feature type="transmembrane region" description="Helical" evidence="9">
    <location>
        <begin position="110"/>
        <end position="132"/>
    </location>
</feature>
<dbReference type="Pfam" id="PF03083">
    <property type="entry name" value="MtN3_slv"/>
    <property type="match status" value="1"/>
</dbReference>